<evidence type="ECO:0000256" key="10">
    <source>
        <dbReference type="PIRNR" id="PIRNR003097"/>
    </source>
</evidence>
<feature type="transmembrane region" description="Helical" evidence="11">
    <location>
        <begin position="21"/>
        <end position="46"/>
    </location>
</feature>
<dbReference type="InterPro" id="IPR003838">
    <property type="entry name" value="ABC3_permease_C"/>
</dbReference>
<protein>
    <recommendedName>
        <fullName evidence="3 10">Cell division protein FtsX</fullName>
    </recommendedName>
</protein>
<evidence type="ECO:0000256" key="3">
    <source>
        <dbReference type="ARBA" id="ARBA00021907"/>
    </source>
</evidence>
<dbReference type="KEGG" id="lao:AOX59_18270"/>
<dbReference type="PANTHER" id="PTHR47755:SF1">
    <property type="entry name" value="CELL DIVISION PROTEIN FTSX"/>
    <property type="match status" value="1"/>
</dbReference>
<dbReference type="GO" id="GO:0005886">
    <property type="term" value="C:plasma membrane"/>
    <property type="evidence" value="ECO:0007669"/>
    <property type="project" value="UniProtKB-SubCell"/>
</dbReference>
<evidence type="ECO:0000256" key="1">
    <source>
        <dbReference type="ARBA" id="ARBA00004651"/>
    </source>
</evidence>
<evidence type="ECO:0000313" key="15">
    <source>
        <dbReference type="Proteomes" id="UP000050331"/>
    </source>
</evidence>
<comment type="function">
    <text evidence="10">Part of the ABC transporter FtsEX involved in asymmetric cellular division facilitating the initiation of sporulation.</text>
</comment>
<evidence type="ECO:0000256" key="6">
    <source>
        <dbReference type="ARBA" id="ARBA00022692"/>
    </source>
</evidence>
<feature type="domain" description="ABC3 transporter permease C-terminal" evidence="12">
    <location>
        <begin position="175"/>
        <end position="296"/>
    </location>
</feature>
<organism evidence="14 15">
    <name type="scientific">Lentibacillus amyloliquefaciens</name>
    <dbReference type="NCBI Taxonomy" id="1472767"/>
    <lineage>
        <taxon>Bacteria</taxon>
        <taxon>Bacillati</taxon>
        <taxon>Bacillota</taxon>
        <taxon>Bacilli</taxon>
        <taxon>Bacillales</taxon>
        <taxon>Bacillaceae</taxon>
        <taxon>Lentibacillus</taxon>
    </lineage>
</organism>
<evidence type="ECO:0000259" key="13">
    <source>
        <dbReference type="Pfam" id="PF18075"/>
    </source>
</evidence>
<dbReference type="InterPro" id="IPR040690">
    <property type="entry name" value="FtsX_ECD"/>
</dbReference>
<dbReference type="InterPro" id="IPR058204">
    <property type="entry name" value="FtsX_firmicutes-type"/>
</dbReference>
<dbReference type="RefSeq" id="WP_068447774.1">
    <property type="nucleotide sequence ID" value="NZ_CP013862.1"/>
</dbReference>
<evidence type="ECO:0000256" key="8">
    <source>
        <dbReference type="ARBA" id="ARBA00023136"/>
    </source>
</evidence>
<dbReference type="AlphaFoldDB" id="A0A0U4FNW3"/>
<keyword evidence="4 10" id="KW-1003">Cell membrane</keyword>
<comment type="similarity">
    <text evidence="2 10">Belongs to the ABC-4 integral membrane protein family. FtsX subfamily.</text>
</comment>
<proteinExistence type="inferred from homology"/>
<evidence type="ECO:0000256" key="7">
    <source>
        <dbReference type="ARBA" id="ARBA00022989"/>
    </source>
</evidence>
<feature type="transmembrane region" description="Helical" evidence="11">
    <location>
        <begin position="267"/>
        <end position="288"/>
    </location>
</feature>
<keyword evidence="9 10" id="KW-0131">Cell cycle</keyword>
<feature type="transmembrane region" description="Helical" evidence="11">
    <location>
        <begin position="225"/>
        <end position="247"/>
    </location>
</feature>
<evidence type="ECO:0000256" key="11">
    <source>
        <dbReference type="SAM" id="Phobius"/>
    </source>
</evidence>
<dbReference type="Gene3D" id="3.30.70.3040">
    <property type="match status" value="1"/>
</dbReference>
<gene>
    <name evidence="14" type="ORF">AOX59_18270</name>
</gene>
<evidence type="ECO:0000259" key="12">
    <source>
        <dbReference type="Pfam" id="PF02687"/>
    </source>
</evidence>
<dbReference type="NCBIfam" id="NF038347">
    <property type="entry name" value="FtsX_Gpos"/>
    <property type="match status" value="1"/>
</dbReference>
<dbReference type="Pfam" id="PF18075">
    <property type="entry name" value="FtsX_ECD"/>
    <property type="match status" value="1"/>
</dbReference>
<evidence type="ECO:0000256" key="4">
    <source>
        <dbReference type="ARBA" id="ARBA00022475"/>
    </source>
</evidence>
<dbReference type="PANTHER" id="PTHR47755">
    <property type="entry name" value="CELL DIVISION PROTEIN FTSX"/>
    <property type="match status" value="1"/>
</dbReference>
<sequence>MKLRTTKRHFREGIKNIFRNGWMTVASVGAVTTTLLLVAAFLALMLNLNHMAGGLEEDVEIEALIDVTANEEEINEIGASIEEMDEAESVQFNSNDEQLDGLIDDMGEEGSTWQMFEQDNPLSHAYIVKAKTPSNTDGLAQQINNLDNVQEVNYGRDVIQQLFQFNEYARNIGLVLIAALVFTAIFLISNTIKLTIMARSREIGIMKLVGATNGFIRWPFFIEGALHGILGSIIPIAAVLGGYHYLVNNLSGQITYDFVELLPFNPFAWQLSLIILLIGTVIGVWGSVMSVRKFLKV</sequence>
<reference evidence="14 15" key="1">
    <citation type="submission" date="2016-01" db="EMBL/GenBank/DDBJ databases">
        <title>Complete genome sequence of strain Lentibacillus amyloliquefaciens LAM0015T isolated from saline sediment.</title>
        <authorList>
            <person name="Wang J.-L."/>
            <person name="He M.-X."/>
        </authorList>
    </citation>
    <scope>NUCLEOTIDE SEQUENCE [LARGE SCALE GENOMIC DNA]</scope>
    <source>
        <strain evidence="14 15">LAM0015</strain>
    </source>
</reference>
<dbReference type="Pfam" id="PF02687">
    <property type="entry name" value="FtsX"/>
    <property type="match status" value="1"/>
</dbReference>
<dbReference type="STRING" id="1472767.AOX59_18270"/>
<feature type="transmembrane region" description="Helical" evidence="11">
    <location>
        <begin position="172"/>
        <end position="192"/>
    </location>
</feature>
<evidence type="ECO:0000256" key="2">
    <source>
        <dbReference type="ARBA" id="ARBA00007379"/>
    </source>
</evidence>
<keyword evidence="6 11" id="KW-0812">Transmembrane</keyword>
<dbReference type="Proteomes" id="UP000050331">
    <property type="component" value="Chromosome"/>
</dbReference>
<accession>A0A0U4FNW3</accession>
<dbReference type="PIRSF" id="PIRSF003097">
    <property type="entry name" value="FtsX"/>
    <property type="match status" value="1"/>
</dbReference>
<keyword evidence="7 11" id="KW-1133">Transmembrane helix</keyword>
<evidence type="ECO:0000256" key="5">
    <source>
        <dbReference type="ARBA" id="ARBA00022618"/>
    </source>
</evidence>
<dbReference type="InterPro" id="IPR004513">
    <property type="entry name" value="FtsX"/>
</dbReference>
<keyword evidence="8 10" id="KW-0472">Membrane</keyword>
<dbReference type="EMBL" id="CP013862">
    <property type="protein sequence ID" value="ALX50350.1"/>
    <property type="molecule type" value="Genomic_DNA"/>
</dbReference>
<evidence type="ECO:0000313" key="14">
    <source>
        <dbReference type="EMBL" id="ALX50350.1"/>
    </source>
</evidence>
<keyword evidence="15" id="KW-1185">Reference proteome</keyword>
<comment type="subcellular location">
    <subcellularLocation>
        <location evidence="1">Cell membrane</location>
        <topology evidence="1">Multi-pass membrane protein</topology>
    </subcellularLocation>
</comment>
<feature type="domain" description="FtsX extracellular" evidence="13">
    <location>
        <begin position="59"/>
        <end position="152"/>
    </location>
</feature>
<evidence type="ECO:0000256" key="9">
    <source>
        <dbReference type="ARBA" id="ARBA00023306"/>
    </source>
</evidence>
<dbReference type="OrthoDB" id="9812531at2"/>
<dbReference type="GO" id="GO:0051301">
    <property type="term" value="P:cell division"/>
    <property type="evidence" value="ECO:0007669"/>
    <property type="project" value="UniProtKB-KW"/>
</dbReference>
<name>A0A0U4FNW3_9BACI</name>
<keyword evidence="5 10" id="KW-0132">Cell division</keyword>